<protein>
    <recommendedName>
        <fullName evidence="2">DUF6534 domain-containing protein</fullName>
    </recommendedName>
</protein>
<gene>
    <name evidence="3" type="ORF">ONZ51_g4579</name>
</gene>
<keyword evidence="1" id="KW-0472">Membrane</keyword>
<evidence type="ECO:0000256" key="1">
    <source>
        <dbReference type="SAM" id="Phobius"/>
    </source>
</evidence>
<dbReference type="AlphaFoldDB" id="A0AAD7TVS7"/>
<organism evidence="3 4">
    <name type="scientific">Trametes cubensis</name>
    <dbReference type="NCBI Taxonomy" id="1111947"/>
    <lineage>
        <taxon>Eukaryota</taxon>
        <taxon>Fungi</taxon>
        <taxon>Dikarya</taxon>
        <taxon>Basidiomycota</taxon>
        <taxon>Agaricomycotina</taxon>
        <taxon>Agaricomycetes</taxon>
        <taxon>Polyporales</taxon>
        <taxon>Polyporaceae</taxon>
        <taxon>Trametes</taxon>
    </lineage>
</organism>
<evidence type="ECO:0000313" key="3">
    <source>
        <dbReference type="EMBL" id="KAJ8486834.1"/>
    </source>
</evidence>
<dbReference type="Pfam" id="PF20152">
    <property type="entry name" value="DUF6534"/>
    <property type="match status" value="1"/>
</dbReference>
<sequence>MAGTLASSQMNSFPTLDNSYGALLLGTCISLILYGVSLHQLYRYFRLYSTDTPSIRTLVIVLMILETLLSAFLAHTCYHTLVTNYFKPLTLLESVWSLKVAPMIVALITCEAQVRPLFPYSVCFCREYLKVVQSNFYSDMLRFINAQLGLYSNHGSGLAIAAVALTFRYQILADLPSSADWLYPASVFSATVADLLLASVIFAGLQRSHANCGIFNAIPFILAVRFPRTLVWAAFNCVSARLYANTLLSVLNSRKFMVSREIKVFGPDPTSHGIFARTDRFAAVEQWGAPQLPDNTPAIIHITVSAETEGDGARDVMQKATIQ</sequence>
<keyword evidence="1" id="KW-0812">Transmembrane</keyword>
<comment type="caution">
    <text evidence="3">The sequence shown here is derived from an EMBL/GenBank/DDBJ whole genome shotgun (WGS) entry which is preliminary data.</text>
</comment>
<feature type="transmembrane region" description="Helical" evidence="1">
    <location>
        <begin position="54"/>
        <end position="74"/>
    </location>
</feature>
<keyword evidence="1" id="KW-1133">Transmembrane helix</keyword>
<feature type="transmembrane region" description="Helical" evidence="1">
    <location>
        <begin position="148"/>
        <end position="169"/>
    </location>
</feature>
<feature type="domain" description="DUF6534" evidence="2">
    <location>
        <begin position="210"/>
        <end position="255"/>
    </location>
</feature>
<dbReference type="PANTHER" id="PTHR40465:SF1">
    <property type="entry name" value="DUF6534 DOMAIN-CONTAINING PROTEIN"/>
    <property type="match status" value="1"/>
</dbReference>
<dbReference type="InterPro" id="IPR045339">
    <property type="entry name" value="DUF6534"/>
</dbReference>
<reference evidence="3" key="1">
    <citation type="submission" date="2022-11" db="EMBL/GenBank/DDBJ databases">
        <title>Genome Sequence of Cubamyces cubensis.</title>
        <authorList>
            <person name="Buettner E."/>
        </authorList>
    </citation>
    <scope>NUCLEOTIDE SEQUENCE</scope>
    <source>
        <strain evidence="3">MPL-01</strain>
    </source>
</reference>
<feature type="transmembrane region" description="Helical" evidence="1">
    <location>
        <begin position="181"/>
        <end position="203"/>
    </location>
</feature>
<dbReference type="EMBL" id="JAPEVG010000090">
    <property type="protein sequence ID" value="KAJ8486834.1"/>
    <property type="molecule type" value="Genomic_DNA"/>
</dbReference>
<accession>A0AAD7TVS7</accession>
<name>A0AAD7TVS7_9APHY</name>
<proteinExistence type="predicted"/>
<evidence type="ECO:0000313" key="4">
    <source>
        <dbReference type="Proteomes" id="UP001215151"/>
    </source>
</evidence>
<evidence type="ECO:0000259" key="2">
    <source>
        <dbReference type="Pfam" id="PF20152"/>
    </source>
</evidence>
<dbReference type="PANTHER" id="PTHR40465">
    <property type="entry name" value="CHROMOSOME 1, WHOLE GENOME SHOTGUN SEQUENCE"/>
    <property type="match status" value="1"/>
</dbReference>
<feature type="transmembrane region" description="Helical" evidence="1">
    <location>
        <begin position="20"/>
        <end position="42"/>
    </location>
</feature>
<dbReference type="Proteomes" id="UP001215151">
    <property type="component" value="Unassembled WGS sequence"/>
</dbReference>
<keyword evidence="4" id="KW-1185">Reference proteome</keyword>